<dbReference type="InterPro" id="IPR011629">
    <property type="entry name" value="CobW-like_C"/>
</dbReference>
<comment type="function">
    <text evidence="1">Zinc chaperone that directly transfers zinc cofactor to target proteins, thereby activating them. Zinc is transferred from the CXCC motif in the GTPase domain to the zinc binding site in target proteins in a process requiring GTP hydrolysis.</text>
</comment>
<comment type="caution">
    <text evidence="4">The sequence shown here is derived from an EMBL/GenBank/DDBJ whole genome shotgun (WGS) entry which is preliminary data.</text>
</comment>
<dbReference type="Pfam" id="PF02492">
    <property type="entry name" value="cobW"/>
    <property type="match status" value="1"/>
</dbReference>
<dbReference type="SUPFAM" id="SSF52540">
    <property type="entry name" value="P-loop containing nucleoside triphosphate hydrolases"/>
    <property type="match status" value="1"/>
</dbReference>
<accession>A0ABT4XPP4</accession>
<feature type="domain" description="CobW/HypB/UreG nucleotide-binding" evidence="2">
    <location>
        <begin position="4"/>
        <end position="159"/>
    </location>
</feature>
<dbReference type="Proteomes" id="UP001210720">
    <property type="component" value="Unassembled WGS sequence"/>
</dbReference>
<evidence type="ECO:0000313" key="5">
    <source>
        <dbReference type="Proteomes" id="UP001210720"/>
    </source>
</evidence>
<dbReference type="InterPro" id="IPR027417">
    <property type="entry name" value="P-loop_NTPase"/>
</dbReference>
<name>A0ABT4XPP4_9RHOB</name>
<evidence type="ECO:0000256" key="1">
    <source>
        <dbReference type="ARBA" id="ARBA00045658"/>
    </source>
</evidence>
<dbReference type="PANTHER" id="PTHR13748:SF62">
    <property type="entry name" value="COBW DOMAIN-CONTAINING PROTEIN"/>
    <property type="match status" value="1"/>
</dbReference>
<evidence type="ECO:0000259" key="3">
    <source>
        <dbReference type="Pfam" id="PF07683"/>
    </source>
</evidence>
<feature type="domain" description="CobW C-terminal" evidence="3">
    <location>
        <begin position="205"/>
        <end position="259"/>
    </location>
</feature>
<sequence>MRLPLTVIGGYLGAGKTTVLNRLLSETHGQRLMIMVNDFGAVNIDAALLESRTDDTIALTNGCVCCTMGADLFMAIGDVLDRPARPDHLLIEASGIGDPAAIANAALTEPDLAYGGIATVIDGLTWDALSQDAKIGAQIRGQAEAAQLLLISKSATTPAFLPDRTTQNLATQVPLAPLLLDQRPVSTPSRKTIPHPAYTNWSGCPARSMTAPDLRAVLNARPDNLFRLKGWVDAPSGKSWEVHCVGSQTDIKPAKRTKAHLIGIGLAEQSDPSVWQSWLTASLC</sequence>
<organism evidence="4 5">
    <name type="scientific">Thalassococcus lentus</name>
    <dbReference type="NCBI Taxonomy" id="1210524"/>
    <lineage>
        <taxon>Bacteria</taxon>
        <taxon>Pseudomonadati</taxon>
        <taxon>Pseudomonadota</taxon>
        <taxon>Alphaproteobacteria</taxon>
        <taxon>Rhodobacterales</taxon>
        <taxon>Roseobacteraceae</taxon>
        <taxon>Thalassococcus</taxon>
    </lineage>
</organism>
<dbReference type="Gene3D" id="3.40.50.300">
    <property type="entry name" value="P-loop containing nucleotide triphosphate hydrolases"/>
    <property type="match status" value="1"/>
</dbReference>
<dbReference type="Pfam" id="PF07683">
    <property type="entry name" value="CobW_C"/>
    <property type="match status" value="1"/>
</dbReference>
<gene>
    <name evidence="4" type="ORF">PFY00_04190</name>
</gene>
<keyword evidence="5" id="KW-1185">Reference proteome</keyword>
<evidence type="ECO:0000313" key="4">
    <source>
        <dbReference type="EMBL" id="MDA7423914.1"/>
    </source>
</evidence>
<dbReference type="InterPro" id="IPR051316">
    <property type="entry name" value="Zinc-reg_GTPase_activator"/>
</dbReference>
<protein>
    <submittedName>
        <fullName evidence="4">GTP-binding protein</fullName>
    </submittedName>
</protein>
<dbReference type="InterPro" id="IPR003495">
    <property type="entry name" value="CobW/HypB/UreG_nucleotide-bd"/>
</dbReference>
<dbReference type="RefSeq" id="WP_271431246.1">
    <property type="nucleotide sequence ID" value="NZ_JAQIOY010000001.1"/>
</dbReference>
<proteinExistence type="predicted"/>
<reference evidence="4 5" key="1">
    <citation type="submission" date="2023-01" db="EMBL/GenBank/DDBJ databases">
        <title>Thalassococcus onchidii sp. nov., isolated from a marine invertebrate from the South China Sea.</title>
        <authorList>
            <person name="Xu S."/>
            <person name="Liu Z."/>
            <person name="Xu Y."/>
        </authorList>
    </citation>
    <scope>NUCLEOTIDE SEQUENCE [LARGE SCALE GENOMIC DNA]</scope>
    <source>
        <strain evidence="4 5">KCTC 32084</strain>
    </source>
</reference>
<evidence type="ECO:0000259" key="2">
    <source>
        <dbReference type="Pfam" id="PF02492"/>
    </source>
</evidence>
<dbReference type="PANTHER" id="PTHR13748">
    <property type="entry name" value="COBW-RELATED"/>
    <property type="match status" value="1"/>
</dbReference>
<dbReference type="EMBL" id="JAQIOY010000001">
    <property type="protein sequence ID" value="MDA7423914.1"/>
    <property type="molecule type" value="Genomic_DNA"/>
</dbReference>
<dbReference type="CDD" id="cd03112">
    <property type="entry name" value="CobW-like"/>
    <property type="match status" value="1"/>
</dbReference>